<reference evidence="14" key="1">
    <citation type="journal article" date="2019" name="Int. J. Syst. Evol. Microbiol.">
        <title>The Global Catalogue of Microorganisms (GCM) 10K type strain sequencing project: providing services to taxonomists for standard genome sequencing and annotation.</title>
        <authorList>
            <consortium name="The Broad Institute Genomics Platform"/>
            <consortium name="The Broad Institute Genome Sequencing Center for Infectious Disease"/>
            <person name="Wu L."/>
            <person name="Ma J."/>
        </authorList>
    </citation>
    <scope>NUCLEOTIDE SEQUENCE [LARGE SCALE GENOMIC DNA]</scope>
    <source>
        <strain evidence="14">JCM 17808</strain>
    </source>
</reference>
<dbReference type="SMART" id="SM00382">
    <property type="entry name" value="AAA"/>
    <property type="match status" value="2"/>
</dbReference>
<dbReference type="CDD" id="cd01894">
    <property type="entry name" value="EngA1"/>
    <property type="match status" value="1"/>
</dbReference>
<keyword evidence="5 8" id="KW-0547">Nucleotide-binding</keyword>
<feature type="binding site" evidence="8">
    <location>
        <begin position="91"/>
        <end position="98"/>
    </location>
    <ligand>
        <name>GTP</name>
        <dbReference type="ChEBI" id="CHEBI:37565"/>
        <label>1</label>
    </ligand>
</feature>
<gene>
    <name evidence="8" type="primary">der</name>
    <name evidence="13" type="ORF">GCM10023167_24560</name>
</gene>
<dbReference type="InterPro" id="IPR016484">
    <property type="entry name" value="GTPase_Der"/>
</dbReference>
<dbReference type="NCBIfam" id="NF002828">
    <property type="entry name" value="PRK03003.1"/>
    <property type="match status" value="1"/>
</dbReference>
<feature type="binding site" evidence="8">
    <location>
        <begin position="200"/>
        <end position="203"/>
    </location>
    <ligand>
        <name>GTP</name>
        <dbReference type="ChEBI" id="CHEBI:37565"/>
        <label>1</label>
    </ligand>
</feature>
<dbReference type="Pfam" id="PF01926">
    <property type="entry name" value="MMR_HSR1"/>
    <property type="match status" value="2"/>
</dbReference>
<accession>A0ABP8JR04</accession>
<evidence type="ECO:0000256" key="1">
    <source>
        <dbReference type="ARBA" id="ARBA00008279"/>
    </source>
</evidence>
<comment type="function">
    <text evidence="8 10">GTPase that plays an essential role in the late steps of ribosome biogenesis.</text>
</comment>
<dbReference type="InterPro" id="IPR032859">
    <property type="entry name" value="KH_dom-like"/>
</dbReference>
<dbReference type="HAMAP" id="MF_00195">
    <property type="entry name" value="GTPase_Der"/>
    <property type="match status" value="1"/>
</dbReference>
<evidence type="ECO:0000256" key="2">
    <source>
        <dbReference type="ARBA" id="ARBA00020953"/>
    </source>
</evidence>
<keyword evidence="6 8" id="KW-0342">GTP-binding</keyword>
<feature type="binding site" evidence="8">
    <location>
        <begin position="378"/>
        <end position="381"/>
    </location>
    <ligand>
        <name>GTP</name>
        <dbReference type="ChEBI" id="CHEBI:37565"/>
        <label>2</label>
    </ligand>
</feature>
<dbReference type="InterPro" id="IPR031166">
    <property type="entry name" value="G_ENGA"/>
</dbReference>
<dbReference type="CDD" id="cd01895">
    <property type="entry name" value="EngA2"/>
    <property type="match status" value="1"/>
</dbReference>
<dbReference type="NCBIfam" id="TIGR00231">
    <property type="entry name" value="small_GTP"/>
    <property type="match status" value="2"/>
</dbReference>
<evidence type="ECO:0000256" key="10">
    <source>
        <dbReference type="RuleBase" id="RU004481"/>
    </source>
</evidence>
<evidence type="ECO:0000256" key="6">
    <source>
        <dbReference type="ARBA" id="ARBA00023134"/>
    </source>
</evidence>
<feature type="binding site" evidence="8">
    <location>
        <begin position="266"/>
        <end position="273"/>
    </location>
    <ligand>
        <name>GTP</name>
        <dbReference type="ChEBI" id="CHEBI:37565"/>
        <label>2</label>
    </ligand>
</feature>
<dbReference type="Gene3D" id="3.30.300.20">
    <property type="match status" value="1"/>
</dbReference>
<feature type="domain" description="EngA-type G" evidence="12">
    <location>
        <begin position="260"/>
        <end position="433"/>
    </location>
</feature>
<protein>
    <recommendedName>
        <fullName evidence="2 8">GTPase Der</fullName>
    </recommendedName>
    <alternativeName>
        <fullName evidence="7 8">GTP-binding protein EngA</fullName>
    </alternativeName>
</protein>
<keyword evidence="4 10" id="KW-0677">Repeat</keyword>
<comment type="subunit">
    <text evidence="8">Associates with the 50S ribosomal subunit.</text>
</comment>
<evidence type="ECO:0000259" key="12">
    <source>
        <dbReference type="PROSITE" id="PS51712"/>
    </source>
</evidence>
<dbReference type="Pfam" id="PF14714">
    <property type="entry name" value="KH_dom-like"/>
    <property type="match status" value="1"/>
</dbReference>
<dbReference type="PRINTS" id="PR00326">
    <property type="entry name" value="GTP1OBG"/>
</dbReference>
<dbReference type="SUPFAM" id="SSF52540">
    <property type="entry name" value="P-loop containing nucleoside triphosphate hydrolases"/>
    <property type="match status" value="2"/>
</dbReference>
<dbReference type="PANTHER" id="PTHR43834:SF6">
    <property type="entry name" value="GTPASE DER"/>
    <property type="match status" value="1"/>
</dbReference>
<dbReference type="PANTHER" id="PTHR43834">
    <property type="entry name" value="GTPASE DER"/>
    <property type="match status" value="1"/>
</dbReference>
<feature type="domain" description="EngA-type G" evidence="12">
    <location>
        <begin position="85"/>
        <end position="248"/>
    </location>
</feature>
<evidence type="ECO:0000256" key="9">
    <source>
        <dbReference type="PROSITE-ProRule" id="PRU01049"/>
    </source>
</evidence>
<feature type="binding site" evidence="8">
    <location>
        <begin position="313"/>
        <end position="317"/>
    </location>
    <ligand>
        <name>GTP</name>
        <dbReference type="ChEBI" id="CHEBI:37565"/>
        <label>2</label>
    </ligand>
</feature>
<evidence type="ECO:0000256" key="5">
    <source>
        <dbReference type="ARBA" id="ARBA00022741"/>
    </source>
</evidence>
<dbReference type="InterPro" id="IPR003593">
    <property type="entry name" value="AAA+_ATPase"/>
</dbReference>
<evidence type="ECO:0000256" key="11">
    <source>
        <dbReference type="SAM" id="MobiDB-lite"/>
    </source>
</evidence>
<keyword evidence="3 8" id="KW-0690">Ribosome biogenesis</keyword>
<keyword evidence="14" id="KW-1185">Reference proteome</keyword>
<organism evidence="13 14">
    <name type="scientific">Brevibacterium pityocampae</name>
    <dbReference type="NCBI Taxonomy" id="506594"/>
    <lineage>
        <taxon>Bacteria</taxon>
        <taxon>Bacillati</taxon>
        <taxon>Actinomycetota</taxon>
        <taxon>Actinomycetes</taxon>
        <taxon>Micrococcales</taxon>
        <taxon>Brevibacteriaceae</taxon>
        <taxon>Brevibacterium</taxon>
    </lineage>
</organism>
<feature type="binding site" evidence="8">
    <location>
        <begin position="138"/>
        <end position="142"/>
    </location>
    <ligand>
        <name>GTP</name>
        <dbReference type="ChEBI" id="CHEBI:37565"/>
        <label>1</label>
    </ligand>
</feature>
<dbReference type="RefSeq" id="WP_247619003.1">
    <property type="nucleotide sequence ID" value="NZ_BAABGL010000034.1"/>
</dbReference>
<comment type="similarity">
    <text evidence="1 8 9 10">Belongs to the TRAFAC class TrmE-Era-EngA-EngB-Septin-like GTPase superfamily. EngA (Der) GTPase family.</text>
</comment>
<evidence type="ECO:0000313" key="14">
    <source>
        <dbReference type="Proteomes" id="UP001500642"/>
    </source>
</evidence>
<proteinExistence type="inferred from homology"/>
<dbReference type="InterPro" id="IPR027417">
    <property type="entry name" value="P-loop_NTPase"/>
</dbReference>
<feature type="compositionally biased region" description="Low complexity" evidence="11">
    <location>
        <begin position="12"/>
        <end position="21"/>
    </location>
</feature>
<sequence>MTESDPTGGSAGTSSGTSSAAEDFLARPDEDLADRVAGIADDEAEQRASSLRAGLESYELEDEDRALLSAYEDGDTGPEVTGPAPVLAVVGRPNVGKSTLINRILGRREAVVEDVPGVTRDRVSYSAEWNGRPLTLVDTGGWDIDAKGMASRIAEQAEVAVEMADAVVFVVDATTGPTATDEHVVRMLRRAGKPVVLAANKVDDERGELAAAELWSLGLGEPHPVSAMHGRGVADLLDVLVDVLPEVSGIDALSEVGGPRRVALVGRPNVGKSSLLNRLVGSERVLVDNVAGTTRDPVDELVELGGRQWRFVDTAGIRKRARQASGADFYAALRTQTALERAEVAVVLLEADQTLSEQDVRIIKTVTETGRALVLAFNKWDLMDEDRRHFLEREIEQDLQHVEWAPRVNISAKTGRHADRLVPAMERALDSWDTRIPTGRLNAFLGELVAANPHPVRGGKQPRILFGTQASNRPPKFVLFTTGFLEPGYRRYITRRLRETFGFEGTPLEIGMRIREKRKRR</sequence>
<dbReference type="Proteomes" id="UP001500642">
    <property type="component" value="Unassembled WGS sequence"/>
</dbReference>
<dbReference type="InterPro" id="IPR015946">
    <property type="entry name" value="KH_dom-like_a/b"/>
</dbReference>
<dbReference type="PIRSF" id="PIRSF006485">
    <property type="entry name" value="GTP-binding_EngA"/>
    <property type="match status" value="1"/>
</dbReference>
<evidence type="ECO:0000313" key="13">
    <source>
        <dbReference type="EMBL" id="GAA4394787.1"/>
    </source>
</evidence>
<dbReference type="InterPro" id="IPR005225">
    <property type="entry name" value="Small_GTP-bd"/>
</dbReference>
<comment type="caution">
    <text evidence="13">The sequence shown here is derived from an EMBL/GenBank/DDBJ whole genome shotgun (WGS) entry which is preliminary data.</text>
</comment>
<dbReference type="InterPro" id="IPR006073">
    <property type="entry name" value="GTP-bd"/>
</dbReference>
<dbReference type="EMBL" id="BAABGL010000034">
    <property type="protein sequence ID" value="GAA4394787.1"/>
    <property type="molecule type" value="Genomic_DNA"/>
</dbReference>
<feature type="region of interest" description="Disordered" evidence="11">
    <location>
        <begin position="1"/>
        <end position="31"/>
    </location>
</feature>
<evidence type="ECO:0000256" key="7">
    <source>
        <dbReference type="ARBA" id="ARBA00032345"/>
    </source>
</evidence>
<evidence type="ECO:0000256" key="8">
    <source>
        <dbReference type="HAMAP-Rule" id="MF_00195"/>
    </source>
</evidence>
<evidence type="ECO:0000256" key="3">
    <source>
        <dbReference type="ARBA" id="ARBA00022517"/>
    </source>
</evidence>
<dbReference type="NCBIfam" id="TIGR03594">
    <property type="entry name" value="GTPase_EngA"/>
    <property type="match status" value="1"/>
</dbReference>
<evidence type="ECO:0000256" key="4">
    <source>
        <dbReference type="ARBA" id="ARBA00022737"/>
    </source>
</evidence>
<name>A0ABP8JR04_9MICO</name>
<dbReference type="PROSITE" id="PS51712">
    <property type="entry name" value="G_ENGA"/>
    <property type="match status" value="2"/>
</dbReference>
<dbReference type="Gene3D" id="3.40.50.300">
    <property type="entry name" value="P-loop containing nucleotide triphosphate hydrolases"/>
    <property type="match status" value="2"/>
</dbReference>